<reference evidence="1 2" key="1">
    <citation type="journal article" date="2025" name="Anaerobe">
        <title>Description of Anaerococcus kampingiae sp. nov., Anaerococcus groningensis sp. nov., Anaerococcus martiniensis sp. nov., and Anaerococcus cruorum sp. nov., isolated from human clinical specimens.</title>
        <authorList>
            <person name="Boiten K.E."/>
            <person name="Meijer J."/>
            <person name="van Wezel E.M."/>
            <person name="Veloo A.C.M."/>
        </authorList>
    </citation>
    <scope>NUCLEOTIDE SEQUENCE [LARGE SCALE GENOMIC DNA]</scope>
    <source>
        <strain evidence="1 2">ENR0831</strain>
    </source>
</reference>
<keyword evidence="2" id="KW-1185">Reference proteome</keyword>
<proteinExistence type="predicted"/>
<dbReference type="Proteomes" id="UP001637996">
    <property type="component" value="Unassembled WGS sequence"/>
</dbReference>
<name>A0ABW9M8R7_9FIRM</name>
<organism evidence="1 2">
    <name type="scientific">Anaerococcus martiniensis</name>
    <dbReference type="NCBI Taxonomy" id="3115615"/>
    <lineage>
        <taxon>Bacteria</taxon>
        <taxon>Bacillati</taxon>
        <taxon>Bacillota</taxon>
        <taxon>Tissierellia</taxon>
        <taxon>Tissierellales</taxon>
        <taxon>Peptoniphilaceae</taxon>
        <taxon>Anaerococcus</taxon>
    </lineage>
</organism>
<evidence type="ECO:0000313" key="1">
    <source>
        <dbReference type="EMBL" id="MFO3665248.1"/>
    </source>
</evidence>
<accession>A0ABW9M8R7</accession>
<dbReference type="EMBL" id="JBGMEI010000003">
    <property type="protein sequence ID" value="MFO3665248.1"/>
    <property type="molecule type" value="Genomic_DNA"/>
</dbReference>
<sequence>MQNTNPQIAILPEEIKNFGIGARIYTTTTTQLIEQTPTLYLNQLYKHRGKSKKQMDAIIKNILQISKNTPYVIDAHHVFFGFKYRTSTYDKETRGFVNVAYVDHIKDTTIVLTTGETIATLNTFDTLNANKNHAKTMFYREQALVSYDWLSSFDTLKATISRETMPKVTKL</sequence>
<evidence type="ECO:0000313" key="2">
    <source>
        <dbReference type="Proteomes" id="UP001637996"/>
    </source>
</evidence>
<gene>
    <name evidence="1" type="ORF">ACCQ41_03140</name>
</gene>
<dbReference type="RefSeq" id="WP_410030957.1">
    <property type="nucleotide sequence ID" value="NZ_JBGMEI010000003.1"/>
</dbReference>
<protein>
    <submittedName>
        <fullName evidence="1">Uncharacterized protein</fullName>
    </submittedName>
</protein>
<comment type="caution">
    <text evidence="1">The sequence shown here is derived from an EMBL/GenBank/DDBJ whole genome shotgun (WGS) entry which is preliminary data.</text>
</comment>